<keyword evidence="2" id="KW-0646">Protease inhibitor</keyword>
<keyword evidence="7" id="KW-1185">Reference proteome</keyword>
<protein>
    <recommendedName>
        <fullName evidence="5">Serpin domain-containing protein</fullName>
    </recommendedName>
</protein>
<feature type="domain" description="Serpin" evidence="5">
    <location>
        <begin position="19"/>
        <end position="374"/>
    </location>
</feature>
<name>A0AA38IGL2_9CUCU</name>
<evidence type="ECO:0000256" key="1">
    <source>
        <dbReference type="ARBA" id="ARBA00009500"/>
    </source>
</evidence>
<dbReference type="Gene3D" id="3.30.497.10">
    <property type="entry name" value="Antithrombin, subunit I, domain 2"/>
    <property type="match status" value="1"/>
</dbReference>
<evidence type="ECO:0000256" key="3">
    <source>
        <dbReference type="ARBA" id="ARBA00022900"/>
    </source>
</evidence>
<dbReference type="GO" id="GO:0004867">
    <property type="term" value="F:serine-type endopeptidase inhibitor activity"/>
    <property type="evidence" value="ECO:0007669"/>
    <property type="project" value="UniProtKB-KW"/>
</dbReference>
<dbReference type="GO" id="GO:0005615">
    <property type="term" value="C:extracellular space"/>
    <property type="evidence" value="ECO:0007669"/>
    <property type="project" value="InterPro"/>
</dbReference>
<evidence type="ECO:0000259" key="5">
    <source>
        <dbReference type="SMART" id="SM00093"/>
    </source>
</evidence>
<comment type="similarity">
    <text evidence="1 4">Belongs to the serpin family.</text>
</comment>
<evidence type="ECO:0000256" key="4">
    <source>
        <dbReference type="RuleBase" id="RU000411"/>
    </source>
</evidence>
<dbReference type="InterPro" id="IPR000215">
    <property type="entry name" value="Serpin_fam"/>
</dbReference>
<dbReference type="Pfam" id="PF00079">
    <property type="entry name" value="Serpin"/>
    <property type="match status" value="1"/>
</dbReference>
<proteinExistence type="inferred from homology"/>
<reference evidence="6" key="1">
    <citation type="journal article" date="2023" name="G3 (Bethesda)">
        <title>Whole genome assemblies of Zophobas morio and Tenebrio molitor.</title>
        <authorList>
            <person name="Kaur S."/>
            <person name="Stinson S.A."/>
            <person name="diCenzo G.C."/>
        </authorList>
    </citation>
    <scope>NUCLEOTIDE SEQUENCE</scope>
    <source>
        <strain evidence="6">QUZm001</strain>
    </source>
</reference>
<dbReference type="SUPFAM" id="SSF56574">
    <property type="entry name" value="Serpins"/>
    <property type="match status" value="1"/>
</dbReference>
<dbReference type="CDD" id="cd19601">
    <property type="entry name" value="serpin42Da-like"/>
    <property type="match status" value="1"/>
</dbReference>
<dbReference type="AlphaFoldDB" id="A0AA38IGL2"/>
<organism evidence="6 7">
    <name type="scientific">Zophobas morio</name>
    <dbReference type="NCBI Taxonomy" id="2755281"/>
    <lineage>
        <taxon>Eukaryota</taxon>
        <taxon>Metazoa</taxon>
        <taxon>Ecdysozoa</taxon>
        <taxon>Arthropoda</taxon>
        <taxon>Hexapoda</taxon>
        <taxon>Insecta</taxon>
        <taxon>Pterygota</taxon>
        <taxon>Neoptera</taxon>
        <taxon>Endopterygota</taxon>
        <taxon>Coleoptera</taxon>
        <taxon>Polyphaga</taxon>
        <taxon>Cucujiformia</taxon>
        <taxon>Tenebrionidae</taxon>
        <taxon>Zophobas</taxon>
    </lineage>
</organism>
<dbReference type="Proteomes" id="UP001168821">
    <property type="component" value="Unassembled WGS sequence"/>
</dbReference>
<dbReference type="SMART" id="SM00093">
    <property type="entry name" value="SERPIN"/>
    <property type="match status" value="1"/>
</dbReference>
<dbReference type="InterPro" id="IPR023795">
    <property type="entry name" value="Serpin_CS"/>
</dbReference>
<dbReference type="InterPro" id="IPR042178">
    <property type="entry name" value="Serpin_sf_1"/>
</dbReference>
<dbReference type="PANTHER" id="PTHR11461:SF211">
    <property type="entry name" value="GH10112P-RELATED"/>
    <property type="match status" value="1"/>
</dbReference>
<gene>
    <name evidence="6" type="ORF">Zmor_014016</name>
</gene>
<dbReference type="InterPro" id="IPR036186">
    <property type="entry name" value="Serpin_sf"/>
</dbReference>
<dbReference type="PROSITE" id="PS00284">
    <property type="entry name" value="SERPIN"/>
    <property type="match status" value="1"/>
</dbReference>
<evidence type="ECO:0000313" key="7">
    <source>
        <dbReference type="Proteomes" id="UP001168821"/>
    </source>
</evidence>
<evidence type="ECO:0000256" key="2">
    <source>
        <dbReference type="ARBA" id="ARBA00022690"/>
    </source>
</evidence>
<dbReference type="Gene3D" id="2.30.39.10">
    <property type="entry name" value="Alpha-1-antitrypsin, domain 1"/>
    <property type="match status" value="1"/>
</dbReference>
<dbReference type="PANTHER" id="PTHR11461">
    <property type="entry name" value="SERINE PROTEASE INHIBITOR, SERPIN"/>
    <property type="match status" value="1"/>
</dbReference>
<evidence type="ECO:0000313" key="6">
    <source>
        <dbReference type="EMBL" id="KAJ3654858.1"/>
    </source>
</evidence>
<dbReference type="InterPro" id="IPR023796">
    <property type="entry name" value="Serpin_dom"/>
</dbReference>
<dbReference type="EMBL" id="JALNTZ010000004">
    <property type="protein sequence ID" value="KAJ3654858.1"/>
    <property type="molecule type" value="Genomic_DNA"/>
</dbReference>
<accession>A0AA38IGL2</accession>
<keyword evidence="3" id="KW-0722">Serine protease inhibitor</keyword>
<dbReference type="InterPro" id="IPR042185">
    <property type="entry name" value="Serpin_sf_2"/>
</dbReference>
<sequence>MAKQTAKLQVLESNRQFTTTLYNVLAEKPGNVVFSPISVHAVLSMSYKGAKGTTAEKFASILQVPTAAAAAEGYNIVMNRLNSIPYVTLLTANKIYLMEGYELLPEFSNAITKNFLSEVELLNFAANEEAAATINAWVEEKTKEKIKNLINKDALNALNRLVLVNAIYFKGNWKDTFYQENTTTEPFYLNDVDSVEVQMMHAARNFYYNEDTTLYAKILKLPYINEDLSMIIILPYDRNGIAELEKKLGTINLTEIIQNMWPRLVIVSLPKFKIEQTIDLKSSLTKIGFGEIFEKSLANFSGMITASEQLFVSKFIQKACIEVNEQGTEAAAATTGSVEMFCRMPDEFIADHPFIYFLCDEKSSYIFAGRLFNPNSKS</sequence>
<comment type="caution">
    <text evidence="6">The sequence shown here is derived from an EMBL/GenBank/DDBJ whole genome shotgun (WGS) entry which is preliminary data.</text>
</comment>